<comment type="caution">
    <text evidence="1">The sequence shown here is derived from an EMBL/GenBank/DDBJ whole genome shotgun (WGS) entry which is preliminary data.</text>
</comment>
<dbReference type="SUPFAM" id="SSF56112">
    <property type="entry name" value="Protein kinase-like (PK-like)"/>
    <property type="match status" value="1"/>
</dbReference>
<organism evidence="1 2">
    <name type="scientific">Luteipulveratus halotolerans</name>
    <dbReference type="NCBI Taxonomy" id="1631356"/>
    <lineage>
        <taxon>Bacteria</taxon>
        <taxon>Bacillati</taxon>
        <taxon>Actinomycetota</taxon>
        <taxon>Actinomycetes</taxon>
        <taxon>Micrococcales</taxon>
        <taxon>Dermacoccaceae</taxon>
        <taxon>Luteipulveratus</taxon>
    </lineage>
</organism>
<name>A0A0L6CGT2_9MICO</name>
<keyword evidence="2" id="KW-1185">Reference proteome</keyword>
<dbReference type="InterPro" id="IPR011009">
    <property type="entry name" value="Kinase-like_dom_sf"/>
</dbReference>
<dbReference type="RefSeq" id="WP_050669325.1">
    <property type="nucleotide sequence ID" value="NZ_LAIR01000002.1"/>
</dbReference>
<proteinExistence type="predicted"/>
<evidence type="ECO:0000313" key="2">
    <source>
        <dbReference type="Proteomes" id="UP000037397"/>
    </source>
</evidence>
<sequence>MTHRTLLSLADPSARSTQLWSSDAWRWEVTRWIDEVLARRGITRVPTSPRQPRLRPWSTQLVVETDHGRAWFKASVPESAPEPAVHRLLGEVAPDLLPTLWASDDEQRWTIGPDQGQLLRGVARPDTIVSLWSGVLRRYARLQRASATVADRLVAAGVPRRTPHDLVDAWQERAGVDAVSVPMLRAAADRLTEVDLPITVEHGDLHAGNVFCAHGSAAAVHDARFFDWGDAYLGNPLGSLLIALRGPSYHFGLPEDPERDARLMRAYLTGWSDLVPTQTLEPLVPDALLLARVARLLSWDDALARATDNERAEWQHQIDQWVDEIGALAG</sequence>
<dbReference type="OrthoDB" id="101887at2"/>
<gene>
    <name evidence="1" type="ORF">VV01_07375</name>
</gene>
<evidence type="ECO:0000313" key="1">
    <source>
        <dbReference type="EMBL" id="KNX37007.1"/>
    </source>
</evidence>
<dbReference type="STRING" id="1631356.VV01_07375"/>
<dbReference type="AlphaFoldDB" id="A0A0L6CGT2"/>
<protein>
    <recommendedName>
        <fullName evidence="3">Aminoglycoside phosphotransferase domain-containing protein</fullName>
    </recommendedName>
</protein>
<reference evidence="2" key="1">
    <citation type="submission" date="2015-03" db="EMBL/GenBank/DDBJ databases">
        <title>Luteipulveratus halotolerans sp. nov., a novel actinobacterium (Dermacoccaceae) from Sarawak, Malaysia.</title>
        <authorList>
            <person name="Juboi H."/>
            <person name="Basik A."/>
            <person name="Shamsul S.S."/>
            <person name="Arnold P."/>
            <person name="Schmitt E.K."/>
            <person name="Sanglier J.-J."/>
            <person name="Yeo T."/>
        </authorList>
    </citation>
    <scope>NUCLEOTIDE SEQUENCE [LARGE SCALE GENOMIC DNA]</scope>
    <source>
        <strain evidence="2">C296001</strain>
    </source>
</reference>
<accession>A0A0L6CGT2</accession>
<evidence type="ECO:0008006" key="3">
    <source>
        <dbReference type="Google" id="ProtNLM"/>
    </source>
</evidence>
<dbReference type="EMBL" id="LAIR01000002">
    <property type="protein sequence ID" value="KNX37007.1"/>
    <property type="molecule type" value="Genomic_DNA"/>
</dbReference>
<dbReference type="Proteomes" id="UP000037397">
    <property type="component" value="Unassembled WGS sequence"/>
</dbReference>